<protein>
    <recommendedName>
        <fullName evidence="4">ER membrane protein complex subunit 10</fullName>
    </recommendedName>
</protein>
<evidence type="ECO:0000313" key="3">
    <source>
        <dbReference type="Proteomes" id="UP001140094"/>
    </source>
</evidence>
<dbReference type="PANTHER" id="PTHR39219:SF1">
    <property type="entry name" value="ER MEMBRANE PROTEIN COMPLEX SUBUNIT 10"/>
    <property type="match status" value="1"/>
</dbReference>
<keyword evidence="1" id="KW-0732">Signal</keyword>
<dbReference type="CDD" id="cd22209">
    <property type="entry name" value="EMC10"/>
    <property type="match status" value="1"/>
</dbReference>
<dbReference type="Pfam" id="PF21203">
    <property type="entry name" value="ECM10"/>
    <property type="match status" value="1"/>
</dbReference>
<feature type="chain" id="PRO_5040863667" description="ER membrane protein complex subunit 10" evidence="1">
    <location>
        <begin position="22"/>
        <end position="227"/>
    </location>
</feature>
<evidence type="ECO:0008006" key="4">
    <source>
        <dbReference type="Google" id="ProtNLM"/>
    </source>
</evidence>
<evidence type="ECO:0000256" key="1">
    <source>
        <dbReference type="SAM" id="SignalP"/>
    </source>
</evidence>
<dbReference type="Proteomes" id="UP001140094">
    <property type="component" value="Unassembled WGS sequence"/>
</dbReference>
<gene>
    <name evidence="2" type="ORF">H4R20_003692</name>
</gene>
<dbReference type="EMBL" id="JANBUO010000821">
    <property type="protein sequence ID" value="KAJ2801385.1"/>
    <property type="molecule type" value="Genomic_DNA"/>
</dbReference>
<keyword evidence="3" id="KW-1185">Reference proteome</keyword>
<evidence type="ECO:0000313" key="2">
    <source>
        <dbReference type="EMBL" id="KAJ2801385.1"/>
    </source>
</evidence>
<comment type="caution">
    <text evidence="2">The sequence shown here is derived from an EMBL/GenBank/DDBJ whole genome shotgun (WGS) entry which is preliminary data.</text>
</comment>
<dbReference type="AlphaFoldDB" id="A0A9W8I1B6"/>
<reference evidence="2" key="1">
    <citation type="submission" date="2022-07" db="EMBL/GenBank/DDBJ databases">
        <title>Phylogenomic reconstructions and comparative analyses of Kickxellomycotina fungi.</title>
        <authorList>
            <person name="Reynolds N.K."/>
            <person name="Stajich J.E."/>
            <person name="Barry K."/>
            <person name="Grigoriev I.V."/>
            <person name="Crous P."/>
            <person name="Smith M.E."/>
        </authorList>
    </citation>
    <scope>NUCLEOTIDE SEQUENCE</scope>
    <source>
        <strain evidence="2">NRRL 1565</strain>
    </source>
</reference>
<accession>A0A9W8I1B6</accession>
<dbReference type="OrthoDB" id="1894652at2759"/>
<organism evidence="2 3">
    <name type="scientific">Coemansia guatemalensis</name>
    <dbReference type="NCBI Taxonomy" id="2761395"/>
    <lineage>
        <taxon>Eukaryota</taxon>
        <taxon>Fungi</taxon>
        <taxon>Fungi incertae sedis</taxon>
        <taxon>Zoopagomycota</taxon>
        <taxon>Kickxellomycotina</taxon>
        <taxon>Kickxellomycetes</taxon>
        <taxon>Kickxellales</taxon>
        <taxon>Kickxellaceae</taxon>
        <taxon>Coemansia</taxon>
    </lineage>
</organism>
<proteinExistence type="predicted"/>
<dbReference type="PANTHER" id="PTHR39219">
    <property type="entry name" value="ER MEMBRANE PROTEIN COMPLEX SUBUNIT 10"/>
    <property type="match status" value="1"/>
</dbReference>
<name>A0A9W8I1B6_9FUNG</name>
<sequence length="227" mass="24795">MRAPCVATLLALFMLSVVALASSDSTAAPSPAAASIEKFNVFHNLDLGQYVQRGELQLMDDGTAQYQSIGLQDPPQLTDTDSLIQDPAKYTVILQSSQGKAQYVLPIDRCRLSSNDKSEETFVFHTTDAGTVFHVDYDAGKTANCLQKSQEGSVQPIVFTKALLRPRAIGPTPKLAAVASIDAATGKEKQPEPQKSFLAKYWYYIIPLVLVLLFTGEEPQQEGNTRR</sequence>
<feature type="signal peptide" evidence="1">
    <location>
        <begin position="1"/>
        <end position="21"/>
    </location>
</feature>